<organism evidence="2 3">
    <name type="scientific">Mycena rosella</name>
    <name type="common">Pink bonnet</name>
    <name type="synonym">Agaricus rosellus</name>
    <dbReference type="NCBI Taxonomy" id="1033263"/>
    <lineage>
        <taxon>Eukaryota</taxon>
        <taxon>Fungi</taxon>
        <taxon>Dikarya</taxon>
        <taxon>Basidiomycota</taxon>
        <taxon>Agaricomycotina</taxon>
        <taxon>Agaricomycetes</taxon>
        <taxon>Agaricomycetidae</taxon>
        <taxon>Agaricales</taxon>
        <taxon>Marasmiineae</taxon>
        <taxon>Mycenaceae</taxon>
        <taxon>Mycena</taxon>
    </lineage>
</organism>
<keyword evidence="3" id="KW-1185">Reference proteome</keyword>
<reference evidence="2" key="1">
    <citation type="submission" date="2023-03" db="EMBL/GenBank/DDBJ databases">
        <title>Massive genome expansion in bonnet fungi (Mycena s.s.) driven by repeated elements and novel gene families across ecological guilds.</title>
        <authorList>
            <consortium name="Lawrence Berkeley National Laboratory"/>
            <person name="Harder C.B."/>
            <person name="Miyauchi S."/>
            <person name="Viragh M."/>
            <person name="Kuo A."/>
            <person name="Thoen E."/>
            <person name="Andreopoulos B."/>
            <person name="Lu D."/>
            <person name="Skrede I."/>
            <person name="Drula E."/>
            <person name="Henrissat B."/>
            <person name="Morin E."/>
            <person name="Kohler A."/>
            <person name="Barry K."/>
            <person name="LaButti K."/>
            <person name="Morin E."/>
            <person name="Salamov A."/>
            <person name="Lipzen A."/>
            <person name="Mereny Z."/>
            <person name="Hegedus B."/>
            <person name="Baldrian P."/>
            <person name="Stursova M."/>
            <person name="Weitz H."/>
            <person name="Taylor A."/>
            <person name="Grigoriev I.V."/>
            <person name="Nagy L.G."/>
            <person name="Martin F."/>
            <person name="Kauserud H."/>
        </authorList>
    </citation>
    <scope>NUCLEOTIDE SEQUENCE</scope>
    <source>
        <strain evidence="2">CBHHK067</strain>
    </source>
</reference>
<feature type="signal peptide" evidence="1">
    <location>
        <begin position="1"/>
        <end position="18"/>
    </location>
</feature>
<evidence type="ECO:0000256" key="1">
    <source>
        <dbReference type="SAM" id="SignalP"/>
    </source>
</evidence>
<gene>
    <name evidence="2" type="ORF">B0H17DRAFT_1135021</name>
</gene>
<dbReference type="Proteomes" id="UP001221757">
    <property type="component" value="Unassembled WGS sequence"/>
</dbReference>
<keyword evidence="1" id="KW-0732">Signal</keyword>
<proteinExistence type="predicted"/>
<evidence type="ECO:0000313" key="2">
    <source>
        <dbReference type="EMBL" id="KAJ7689436.1"/>
    </source>
</evidence>
<protein>
    <submittedName>
        <fullName evidence="2">Uncharacterized protein</fullName>
    </submittedName>
</protein>
<accession>A0AAD7DH41</accession>
<dbReference type="AlphaFoldDB" id="A0AAD7DH41"/>
<sequence length="186" mass="19881">MRSTALVFTLFFTSLVAAAPVTVAPVSAIPSASVSNVATSGSPAPSAADIVAPLADILPAVAVHDQSEYARHFLMARNPCTPLRSLVVAVSVAATLKRAQPSIRDISIHIYPMTHLIPMTFTPGIDHKRNSGNVLLCCTIHYAGIQNEKTLSGIVTGFVDRQAKARMQMLQPVLVNLPYRPQPLKC</sequence>
<feature type="chain" id="PRO_5042052574" evidence="1">
    <location>
        <begin position="19"/>
        <end position="186"/>
    </location>
</feature>
<name>A0AAD7DH41_MYCRO</name>
<comment type="caution">
    <text evidence="2">The sequence shown here is derived from an EMBL/GenBank/DDBJ whole genome shotgun (WGS) entry which is preliminary data.</text>
</comment>
<dbReference type="EMBL" id="JARKIE010000072">
    <property type="protein sequence ID" value="KAJ7689436.1"/>
    <property type="molecule type" value="Genomic_DNA"/>
</dbReference>
<evidence type="ECO:0000313" key="3">
    <source>
        <dbReference type="Proteomes" id="UP001221757"/>
    </source>
</evidence>